<proteinExistence type="predicted"/>
<feature type="transmembrane region" description="Helical" evidence="2">
    <location>
        <begin position="381"/>
        <end position="399"/>
    </location>
</feature>
<dbReference type="SUPFAM" id="SSF103473">
    <property type="entry name" value="MFS general substrate transporter"/>
    <property type="match status" value="1"/>
</dbReference>
<dbReference type="RefSeq" id="XP_042935651.1">
    <property type="nucleotide sequence ID" value="XM_043079717.1"/>
</dbReference>
<dbReference type="InterPro" id="IPR036259">
    <property type="entry name" value="MFS_trans_sf"/>
</dbReference>
<keyword evidence="2" id="KW-0472">Membrane</keyword>
<name>A0A4E9FEM1_BRUMA</name>
<feature type="transmembrane region" description="Helical" evidence="2">
    <location>
        <begin position="95"/>
        <end position="114"/>
    </location>
</feature>
<dbReference type="PANTHER" id="PTHR45757:SF11">
    <property type="entry name" value="MAJOR FACILITATOR SUPERFAMILY (MFS) PROFILE DOMAIN-CONTAINING PROTEIN"/>
    <property type="match status" value="1"/>
</dbReference>
<keyword evidence="2" id="KW-1133">Transmembrane helix</keyword>
<feature type="transmembrane region" description="Helical" evidence="2">
    <location>
        <begin position="32"/>
        <end position="51"/>
    </location>
</feature>
<dbReference type="PANTHER" id="PTHR45757">
    <property type="entry name" value="PROTEIN CBG23364-RELATED"/>
    <property type="match status" value="1"/>
</dbReference>
<gene>
    <name evidence="4 6" type="primary">Bm3982</name>
    <name evidence="4" type="ORF">BM_BM3982</name>
</gene>
<accession>A0A7I4KIE3</accession>
<dbReference type="OrthoDB" id="2985014at2759"/>
<dbReference type="InterPro" id="IPR011701">
    <property type="entry name" value="MFS"/>
</dbReference>
<protein>
    <submittedName>
        <fullName evidence="6">Major facilitator superfamily (MFS) profile domain-containing protein</fullName>
    </submittedName>
</protein>
<evidence type="ECO:0000259" key="3">
    <source>
        <dbReference type="PROSITE" id="PS50850"/>
    </source>
</evidence>
<dbReference type="GO" id="GO:0022857">
    <property type="term" value="F:transmembrane transporter activity"/>
    <property type="evidence" value="ECO:0007669"/>
    <property type="project" value="InterPro"/>
</dbReference>
<dbReference type="EMBL" id="CAAKNF010000194">
    <property type="protein sequence ID" value="VIO95385.1"/>
    <property type="molecule type" value="Genomic_DNA"/>
</dbReference>
<keyword evidence="5" id="KW-1185">Reference proteome</keyword>
<reference evidence="6" key="3">
    <citation type="submission" date="2020-12" db="UniProtKB">
        <authorList>
            <consortium name="WormBaseParasite"/>
        </authorList>
    </citation>
    <scope>IDENTIFICATION</scope>
</reference>
<dbReference type="KEGG" id="bmy:BM_BM3982"/>
<evidence type="ECO:0000313" key="5">
    <source>
        <dbReference type="Proteomes" id="UP000006672"/>
    </source>
</evidence>
<feature type="transmembrane region" description="Helical" evidence="2">
    <location>
        <begin position="209"/>
        <end position="233"/>
    </location>
</feature>
<feature type="transmembrane region" description="Helical" evidence="2">
    <location>
        <begin position="312"/>
        <end position="333"/>
    </location>
</feature>
<keyword evidence="2" id="KW-0812">Transmembrane</keyword>
<organism evidence="4">
    <name type="scientific">Brugia malayi</name>
    <name type="common">Filarial nematode worm</name>
    <dbReference type="NCBI Taxonomy" id="6279"/>
    <lineage>
        <taxon>Eukaryota</taxon>
        <taxon>Metazoa</taxon>
        <taxon>Ecdysozoa</taxon>
        <taxon>Nematoda</taxon>
        <taxon>Chromadorea</taxon>
        <taxon>Rhabditida</taxon>
        <taxon>Spirurina</taxon>
        <taxon>Spiruromorpha</taxon>
        <taxon>Filarioidea</taxon>
        <taxon>Onchocercidae</taxon>
        <taxon>Brugia</taxon>
    </lineage>
</organism>
<feature type="domain" description="Major facilitator superfamily (MFS) profile" evidence="3">
    <location>
        <begin position="1"/>
        <end position="404"/>
    </location>
</feature>
<dbReference type="AlphaFoldDB" id="A0A4E9FEM1"/>
<dbReference type="Proteomes" id="UP000006672">
    <property type="component" value="Unassembled WGS sequence"/>
</dbReference>
<sequence>MSDETAQISNTTAQQSYSSAKTYYFTRTQKGLLFSATAIGNLIGTYPVIVLEEKLSIRKLFTLFGMISAISTSLIPWLANFGFEFLFAMRFLEGFAYASAYPTLGTITSQWSLLADSGMYMSLIMCHLQIGPLFTMPVSGALCVSSFGWPATYYIHGALTLVIIIIFYIVYRDSPKIHKNVSSKELSKIEFGKEVTYAKRMPKVPHSAIIRDISIWGVWIASIGGTLGFQIFFQYGPVYLNEVLNFTVEKAGLASALPMIFSIIVKVLAGPLSDHAACCGEKARVMLFTFISQGFMIGCFIFLALIPTNSASLGQIAYTAAIAFSGLNCVGVIKSAQLVARQHTHFVLSILSIISCLIILIIPLFVSLVAPDNTNEQWSKIFYVIIVLMIVCNGFFFIVGKASPAQWTKVNNQQVYTINQPEMISAVITE</sequence>
<dbReference type="Pfam" id="PF07690">
    <property type="entry name" value="MFS_1"/>
    <property type="match status" value="1"/>
</dbReference>
<feature type="transmembrane region" description="Helical" evidence="2">
    <location>
        <begin position="285"/>
        <end position="306"/>
    </location>
</feature>
<dbReference type="WBParaSite" id="Bm3982a.1">
    <property type="protein sequence ID" value="Bm3982a.1"/>
    <property type="gene ID" value="WBGene00224243"/>
</dbReference>
<reference evidence="5" key="1">
    <citation type="journal article" date="2007" name="Science">
        <title>Draft genome of the filarial nematode parasite Brugia malayi.</title>
        <authorList>
            <person name="Ghedin E."/>
            <person name="Wang S."/>
            <person name="Spiro D."/>
            <person name="Caler E."/>
            <person name="Zhao Q."/>
            <person name="Crabtree J."/>
            <person name="Allen J.E."/>
            <person name="Delcher A.L."/>
            <person name="Guiliano D.B."/>
            <person name="Miranda-Saavedra D."/>
            <person name="Angiuoli S.V."/>
            <person name="Creasy T."/>
            <person name="Amedeo P."/>
            <person name="Haas B."/>
            <person name="El-Sayed N.M."/>
            <person name="Wortman J.R."/>
            <person name="Feldblyum T."/>
            <person name="Tallon L."/>
            <person name="Schatz M."/>
            <person name="Shumway M."/>
            <person name="Koo H."/>
            <person name="Salzberg S.L."/>
            <person name="Schobel S."/>
            <person name="Pertea M."/>
            <person name="Pop M."/>
            <person name="White O."/>
            <person name="Barton G.J."/>
            <person name="Carlow C.K."/>
            <person name="Crawford M.J."/>
            <person name="Daub J."/>
            <person name="Dimmic M.W."/>
            <person name="Estes C.F."/>
            <person name="Foster J.M."/>
            <person name="Ganatra M."/>
            <person name="Gregory W.F."/>
            <person name="Johnson N.M."/>
            <person name="Jin J."/>
            <person name="Komuniecki R."/>
            <person name="Korf I."/>
            <person name="Kumar S."/>
            <person name="Laney S."/>
            <person name="Li B.W."/>
            <person name="Li W."/>
            <person name="Lindblom T.H."/>
            <person name="Lustigman S."/>
            <person name="Ma D."/>
            <person name="Maina C.V."/>
            <person name="Martin D.M."/>
            <person name="McCarter J.P."/>
            <person name="McReynolds L."/>
            <person name="Mitreva M."/>
            <person name="Nutman T.B."/>
            <person name="Parkinson J."/>
            <person name="Peregrin-Alvarez J.M."/>
            <person name="Poole C."/>
            <person name="Ren Q."/>
            <person name="Saunders L."/>
            <person name="Sluder A.E."/>
            <person name="Smith K."/>
            <person name="Stanke M."/>
            <person name="Unnasch T.R."/>
            <person name="Ware J."/>
            <person name="Wei A.D."/>
            <person name="Weil G."/>
            <person name="Williams D.J."/>
            <person name="Zhang Y."/>
            <person name="Williams S.A."/>
            <person name="Fraser-Liggett C."/>
            <person name="Slatko B."/>
            <person name="Blaxter M.L."/>
            <person name="Scott A.L."/>
        </authorList>
    </citation>
    <scope>NUCLEOTIDE SEQUENCE</scope>
    <source>
        <strain evidence="5">FR3</strain>
    </source>
</reference>
<dbReference type="Gene3D" id="1.20.1250.20">
    <property type="entry name" value="MFS general substrate transporter like domains"/>
    <property type="match status" value="2"/>
</dbReference>
<feature type="transmembrane region" description="Helical" evidence="2">
    <location>
        <begin position="253"/>
        <end position="273"/>
    </location>
</feature>
<evidence type="ECO:0000313" key="6">
    <source>
        <dbReference type="WBParaSite" id="Bm3982a.1"/>
    </source>
</evidence>
<dbReference type="GO" id="GO:0016020">
    <property type="term" value="C:membrane"/>
    <property type="evidence" value="ECO:0007669"/>
    <property type="project" value="UniProtKB-SubCell"/>
</dbReference>
<evidence type="ECO:0000313" key="4">
    <source>
        <dbReference type="EMBL" id="VIO95385.1"/>
    </source>
</evidence>
<dbReference type="GeneID" id="66059751"/>
<reference evidence="4" key="2">
    <citation type="submission" date="2019-04" db="EMBL/GenBank/DDBJ databases">
        <authorList>
            <person name="Howe K."/>
            <person name="Paulini M."/>
            <person name="Williams G."/>
        </authorList>
    </citation>
    <scope>NUCLEOTIDE SEQUENCE [LARGE SCALE GENOMIC DNA]</scope>
    <source>
        <strain evidence="4">FR3</strain>
    </source>
</reference>
<evidence type="ECO:0000256" key="1">
    <source>
        <dbReference type="ARBA" id="ARBA00004141"/>
    </source>
</evidence>
<dbReference type="InterPro" id="IPR020846">
    <property type="entry name" value="MFS_dom"/>
</dbReference>
<feature type="transmembrane region" description="Helical" evidence="2">
    <location>
        <begin position="153"/>
        <end position="171"/>
    </location>
</feature>
<accession>A0A4E9FEM1</accession>
<feature type="transmembrane region" description="Helical" evidence="2">
    <location>
        <begin position="345"/>
        <end position="369"/>
    </location>
</feature>
<dbReference type="PROSITE" id="PS50850">
    <property type="entry name" value="MFS"/>
    <property type="match status" value="1"/>
</dbReference>
<evidence type="ECO:0000256" key="2">
    <source>
        <dbReference type="SAM" id="Phobius"/>
    </source>
</evidence>
<feature type="transmembrane region" description="Helical" evidence="2">
    <location>
        <begin position="63"/>
        <end position="83"/>
    </location>
</feature>
<dbReference type="CTD" id="66059751"/>
<comment type="subcellular location">
    <subcellularLocation>
        <location evidence="1">Membrane</location>
        <topology evidence="1">Multi-pass membrane protein</topology>
    </subcellularLocation>
</comment>